<feature type="domain" description="DUF7882" evidence="2">
    <location>
        <begin position="1"/>
        <end position="96"/>
    </location>
</feature>
<keyword evidence="4" id="KW-1185">Reference proteome</keyword>
<feature type="region of interest" description="Disordered" evidence="1">
    <location>
        <begin position="92"/>
        <end position="119"/>
    </location>
</feature>
<name>A0A1X9LH78_9MICO</name>
<dbReference type="EMBL" id="CP020715">
    <property type="protein sequence ID" value="ARJ03872.1"/>
    <property type="molecule type" value="Genomic_DNA"/>
</dbReference>
<evidence type="ECO:0000259" key="2">
    <source>
        <dbReference type="Pfam" id="PF25355"/>
    </source>
</evidence>
<dbReference type="Proteomes" id="UP000192775">
    <property type="component" value="Chromosome"/>
</dbReference>
<sequence length="119" mass="13074">MGKFLCGSHIAVEFDDRVLAHIQVVIGAKLRRGESMLFSWRDSPDAGDGRTTVWIHPLSDVVFKYYGHRKPAVNPEWVDAMMLEANKPGGLQLIEEPGQNAPRPVAHHNPIAASGFSAS</sequence>
<organism evidence="3 4">
    <name type="scientific">Cnuibacter physcomitrellae</name>
    <dbReference type="NCBI Taxonomy" id="1619308"/>
    <lineage>
        <taxon>Bacteria</taxon>
        <taxon>Bacillati</taxon>
        <taxon>Actinomycetota</taxon>
        <taxon>Actinomycetes</taxon>
        <taxon>Micrococcales</taxon>
        <taxon>Microbacteriaceae</taxon>
        <taxon>Cnuibacter</taxon>
    </lineage>
</organism>
<reference evidence="3 4" key="1">
    <citation type="submission" date="2017-04" db="EMBL/GenBank/DDBJ databases">
        <authorList>
            <person name="Afonso C.L."/>
            <person name="Miller P.J."/>
            <person name="Scott M.A."/>
            <person name="Spackman E."/>
            <person name="Goraichik I."/>
            <person name="Dimitrov K.M."/>
            <person name="Suarez D.L."/>
            <person name="Swayne D.E."/>
        </authorList>
    </citation>
    <scope>NUCLEOTIDE SEQUENCE [LARGE SCALE GENOMIC DNA]</scope>
    <source>
        <strain evidence="4">XA(T)</strain>
    </source>
</reference>
<dbReference type="InterPro" id="IPR057204">
    <property type="entry name" value="DUF7882"/>
</dbReference>
<keyword evidence="3" id="KW-0436">Ligase</keyword>
<dbReference type="RefSeq" id="WP_085017684.1">
    <property type="nucleotide sequence ID" value="NZ_BMHD01000001.1"/>
</dbReference>
<dbReference type="AlphaFoldDB" id="A0A1X9LH78"/>
<evidence type="ECO:0000313" key="4">
    <source>
        <dbReference type="Proteomes" id="UP000192775"/>
    </source>
</evidence>
<dbReference type="KEGG" id="cphy:B5808_00455"/>
<dbReference type="Pfam" id="PF25355">
    <property type="entry name" value="DUF7882"/>
    <property type="match status" value="1"/>
</dbReference>
<gene>
    <name evidence="3" type="ORF">B5808_00455</name>
</gene>
<proteinExistence type="predicted"/>
<evidence type="ECO:0000256" key="1">
    <source>
        <dbReference type="SAM" id="MobiDB-lite"/>
    </source>
</evidence>
<evidence type="ECO:0000313" key="3">
    <source>
        <dbReference type="EMBL" id="ARJ03872.1"/>
    </source>
</evidence>
<dbReference type="GO" id="GO:0016874">
    <property type="term" value="F:ligase activity"/>
    <property type="evidence" value="ECO:0007669"/>
    <property type="project" value="UniProtKB-KW"/>
</dbReference>
<protein>
    <submittedName>
        <fullName evidence="3">ATP-dependent DNA ligase</fullName>
    </submittedName>
</protein>
<accession>A0A1X9LH78</accession>